<dbReference type="Proteomes" id="UP001212997">
    <property type="component" value="Unassembled WGS sequence"/>
</dbReference>
<keyword evidence="2" id="KW-0472">Membrane</keyword>
<keyword evidence="4" id="KW-1185">Reference proteome</keyword>
<evidence type="ECO:0000313" key="4">
    <source>
        <dbReference type="Proteomes" id="UP001212997"/>
    </source>
</evidence>
<keyword evidence="2" id="KW-1133">Transmembrane helix</keyword>
<dbReference type="InterPro" id="IPR051209">
    <property type="entry name" value="FAD-bind_Monooxygenase_sf"/>
</dbReference>
<feature type="transmembrane region" description="Helical" evidence="2">
    <location>
        <begin position="6"/>
        <end position="25"/>
    </location>
</feature>
<protein>
    <submittedName>
        <fullName evidence="3">Uncharacterized protein</fullName>
    </submittedName>
</protein>
<dbReference type="PANTHER" id="PTHR42877:SF5">
    <property type="entry name" value="L-ORNITHINE N(5)-MONOOXYGENASE-RELATED"/>
    <property type="match status" value="1"/>
</dbReference>
<proteinExistence type="inferred from homology"/>
<sequence length="489" mass="56197">MPREHNIEVVIIGGGVGGLAMGIALKRQLNFRHFKIYEKSGDVGGTWHDNTYPGCACDIDAHWYSLSTDLNPYWNKTHVPHHEIKSYWRDLTVKYSLSDQIILNRNVTSADWDNKKQLYRIRSHDVQTNENFEDEAHIVISATGILSVPSYPKDLDSIKNFKGPTFHSARWDHSVDLKNKRVAVLDHVVTVARNFFRLLLRSHQPKSSISVVRLIGTSNGNWIMLRQEILYKTLLSGQQSWLGGLFTKQLEKYMRAKAPEEYHDRVIPEYRFGCKRFIIDTGYLAALHRPNFDLNYDGIANITEDGLITKKGEEFKFDVIIFATGFVVDKYPINVRGVEGITVQEYYDRKGGPEGYFGVSLPGFPNFFTLAGPNTTTTHASVIFTEEVQINYILKFIRRIIQGQATSFEVSSEANDSFNKELQEKLSKSVWSNCTSWYRLGHEGKVFSQWPGTMTQYWWRLRNPVWRDYKVVDVGDTTSPEDSDGRLLE</sequence>
<accession>A0AAD5V9I6</accession>
<comment type="caution">
    <text evidence="3">The sequence shown here is derived from an EMBL/GenBank/DDBJ whole genome shotgun (WGS) entry which is preliminary data.</text>
</comment>
<reference evidence="3" key="1">
    <citation type="submission" date="2022-07" db="EMBL/GenBank/DDBJ databases">
        <title>Genome Sequence of Physisporinus lineatus.</title>
        <authorList>
            <person name="Buettner E."/>
        </authorList>
    </citation>
    <scope>NUCLEOTIDE SEQUENCE</scope>
    <source>
        <strain evidence="3">VT162</strain>
    </source>
</reference>
<dbReference type="AlphaFoldDB" id="A0AAD5V9I6"/>
<dbReference type="SUPFAM" id="SSF51905">
    <property type="entry name" value="FAD/NAD(P)-binding domain"/>
    <property type="match status" value="2"/>
</dbReference>
<evidence type="ECO:0000313" key="3">
    <source>
        <dbReference type="EMBL" id="KAJ3488103.1"/>
    </source>
</evidence>
<gene>
    <name evidence="3" type="ORF">NLI96_g3073</name>
</gene>
<comment type="similarity">
    <text evidence="1">Belongs to the FAD-binding monooxygenase family.</text>
</comment>
<organism evidence="3 4">
    <name type="scientific">Meripilus lineatus</name>
    <dbReference type="NCBI Taxonomy" id="2056292"/>
    <lineage>
        <taxon>Eukaryota</taxon>
        <taxon>Fungi</taxon>
        <taxon>Dikarya</taxon>
        <taxon>Basidiomycota</taxon>
        <taxon>Agaricomycotina</taxon>
        <taxon>Agaricomycetes</taxon>
        <taxon>Polyporales</taxon>
        <taxon>Meripilaceae</taxon>
        <taxon>Meripilus</taxon>
    </lineage>
</organism>
<dbReference type="Pfam" id="PF13450">
    <property type="entry name" value="NAD_binding_8"/>
    <property type="match status" value="1"/>
</dbReference>
<dbReference type="EMBL" id="JANAWD010000074">
    <property type="protein sequence ID" value="KAJ3488103.1"/>
    <property type="molecule type" value="Genomic_DNA"/>
</dbReference>
<evidence type="ECO:0000256" key="1">
    <source>
        <dbReference type="ARBA" id="ARBA00010139"/>
    </source>
</evidence>
<dbReference type="Gene3D" id="3.50.50.60">
    <property type="entry name" value="FAD/NAD(P)-binding domain"/>
    <property type="match status" value="2"/>
</dbReference>
<dbReference type="InterPro" id="IPR036188">
    <property type="entry name" value="FAD/NAD-bd_sf"/>
</dbReference>
<keyword evidence="2" id="KW-0812">Transmembrane</keyword>
<dbReference type="PANTHER" id="PTHR42877">
    <property type="entry name" value="L-ORNITHINE N(5)-MONOOXYGENASE-RELATED"/>
    <property type="match status" value="1"/>
</dbReference>
<name>A0AAD5V9I6_9APHY</name>
<evidence type="ECO:0000256" key="2">
    <source>
        <dbReference type="SAM" id="Phobius"/>
    </source>
</evidence>